<evidence type="ECO:0000256" key="10">
    <source>
        <dbReference type="ARBA" id="ARBA00023034"/>
    </source>
</evidence>
<evidence type="ECO:0000313" key="14">
    <source>
        <dbReference type="EMBL" id="KAF5939019.1"/>
    </source>
</evidence>
<evidence type="ECO:0000256" key="8">
    <source>
        <dbReference type="ARBA" id="ARBA00022968"/>
    </source>
</evidence>
<keyword evidence="5 13" id="KW-0328">Glycosyltransferase</keyword>
<evidence type="ECO:0000256" key="5">
    <source>
        <dbReference type="ARBA" id="ARBA00022676"/>
    </source>
</evidence>
<dbReference type="GO" id="GO:0000139">
    <property type="term" value="C:Golgi membrane"/>
    <property type="evidence" value="ECO:0007669"/>
    <property type="project" value="UniProtKB-SubCell"/>
</dbReference>
<dbReference type="GO" id="GO:1990714">
    <property type="term" value="F:hydroxyproline O-galactosyltransferase activity"/>
    <property type="evidence" value="ECO:0007669"/>
    <property type="project" value="TreeGrafter"/>
</dbReference>
<organism evidence="14 15">
    <name type="scientific">Camellia sinensis</name>
    <name type="common">Tea plant</name>
    <name type="synonym">Thea sinensis</name>
    <dbReference type="NCBI Taxonomy" id="4442"/>
    <lineage>
        <taxon>Eukaryota</taxon>
        <taxon>Viridiplantae</taxon>
        <taxon>Streptophyta</taxon>
        <taxon>Embryophyta</taxon>
        <taxon>Tracheophyta</taxon>
        <taxon>Spermatophyta</taxon>
        <taxon>Magnoliopsida</taxon>
        <taxon>eudicotyledons</taxon>
        <taxon>Gunneridae</taxon>
        <taxon>Pentapetalae</taxon>
        <taxon>asterids</taxon>
        <taxon>Ericales</taxon>
        <taxon>Theaceae</taxon>
        <taxon>Camellia</taxon>
    </lineage>
</organism>
<keyword evidence="15" id="KW-1185">Reference proteome</keyword>
<dbReference type="FunFam" id="3.90.550.50:FF:000005">
    <property type="entry name" value="Hydroxyproline O-galactosyltransferase"/>
    <property type="match status" value="1"/>
</dbReference>
<keyword evidence="11" id="KW-0472">Membrane</keyword>
<dbReference type="InterPro" id="IPR002659">
    <property type="entry name" value="Glyco_trans_31"/>
</dbReference>
<keyword evidence="12 13" id="KW-0464">Manganese</keyword>
<evidence type="ECO:0000256" key="13">
    <source>
        <dbReference type="RuleBase" id="RU363063"/>
    </source>
</evidence>
<keyword evidence="7" id="KW-0812">Transmembrane</keyword>
<evidence type="ECO:0000256" key="6">
    <source>
        <dbReference type="ARBA" id="ARBA00022679"/>
    </source>
</evidence>
<comment type="caution">
    <text evidence="14">The sequence shown here is derived from an EMBL/GenBank/DDBJ whole genome shotgun (WGS) entry which is preliminary data.</text>
</comment>
<keyword evidence="8" id="KW-0735">Signal-anchor</keyword>
<evidence type="ECO:0000256" key="11">
    <source>
        <dbReference type="ARBA" id="ARBA00023136"/>
    </source>
</evidence>
<comment type="pathway">
    <text evidence="3">Protein modification; protein glycosylation.</text>
</comment>
<evidence type="ECO:0000256" key="1">
    <source>
        <dbReference type="ARBA" id="ARBA00001936"/>
    </source>
</evidence>
<dbReference type="PANTHER" id="PTHR11214">
    <property type="entry name" value="BETA-1,3-N-ACETYLGLUCOSAMINYLTRANSFERASE"/>
    <property type="match status" value="1"/>
</dbReference>
<comment type="cofactor">
    <cofactor evidence="1 13">
        <name>Mn(2+)</name>
        <dbReference type="ChEBI" id="CHEBI:29035"/>
    </cofactor>
</comment>
<reference evidence="15" key="1">
    <citation type="journal article" date="2020" name="Nat. Commun.">
        <title>Genome assembly of wild tea tree DASZ reveals pedigree and selection history of tea varieties.</title>
        <authorList>
            <person name="Zhang W."/>
            <person name="Zhang Y."/>
            <person name="Qiu H."/>
            <person name="Guo Y."/>
            <person name="Wan H."/>
            <person name="Zhang X."/>
            <person name="Scossa F."/>
            <person name="Alseekh S."/>
            <person name="Zhang Q."/>
            <person name="Wang P."/>
            <person name="Xu L."/>
            <person name="Schmidt M.H."/>
            <person name="Jia X."/>
            <person name="Li D."/>
            <person name="Zhu A."/>
            <person name="Guo F."/>
            <person name="Chen W."/>
            <person name="Ni D."/>
            <person name="Usadel B."/>
            <person name="Fernie A.R."/>
            <person name="Wen W."/>
        </authorList>
    </citation>
    <scope>NUCLEOTIDE SEQUENCE [LARGE SCALE GENOMIC DNA]</scope>
    <source>
        <strain evidence="15">cv. G240</strain>
    </source>
</reference>
<dbReference type="UniPathway" id="UPA00378"/>
<comment type="subcellular location">
    <subcellularLocation>
        <location evidence="2 13">Golgi apparatus membrane</location>
        <topology evidence="2 13">Single-pass type II membrane protein</topology>
    </subcellularLocation>
</comment>
<evidence type="ECO:0000256" key="12">
    <source>
        <dbReference type="ARBA" id="ARBA00023211"/>
    </source>
</evidence>
<evidence type="ECO:0000313" key="15">
    <source>
        <dbReference type="Proteomes" id="UP000593564"/>
    </source>
</evidence>
<sequence length="250" mass="29259">MWKLFIGILSAGNHFAERMAARKSWMQHPLIKSLNVVARFFVALHGRKEVNVELMKEADFFGDIVIVSYMDNYDLVVLKTVAICEYGVRSVATNYIMKCDDDTFVRIDAVIKEMKKVHSGGSLYVGNMNYHHKPLRYGKWAVTYEEWPEDYYPPYANGPGYIVSYDIARYIVSEFEKHKLRLFKMEDVSMGMWVEQFNSSMPVEYVHSGKFCQFGCIDNYYTAHYQSPRQMICMWNKLQQEGKAQCCNMR</sequence>
<keyword evidence="10 13" id="KW-0333">Golgi apparatus</keyword>
<name>A0A7J7GE44_CAMSI</name>
<evidence type="ECO:0000256" key="9">
    <source>
        <dbReference type="ARBA" id="ARBA00022989"/>
    </source>
</evidence>
<dbReference type="PANTHER" id="PTHR11214:SF286">
    <property type="entry name" value="HYDROXYPROLINE O-GALACTOSYLTRANSFERASE GALT4"/>
    <property type="match status" value="1"/>
</dbReference>
<dbReference type="AlphaFoldDB" id="A0A7J7GE44"/>
<keyword evidence="6" id="KW-0808">Transferase</keyword>
<dbReference type="EC" id="2.4.1.-" evidence="13"/>
<dbReference type="Gene3D" id="3.90.550.50">
    <property type="match status" value="1"/>
</dbReference>
<dbReference type="EMBL" id="JACBKZ010000011">
    <property type="protein sequence ID" value="KAF5939019.1"/>
    <property type="molecule type" value="Genomic_DNA"/>
</dbReference>
<reference evidence="14 15" key="2">
    <citation type="submission" date="2020-07" db="EMBL/GenBank/DDBJ databases">
        <title>Genome assembly of wild tea tree DASZ reveals pedigree and selection history of tea varieties.</title>
        <authorList>
            <person name="Zhang W."/>
        </authorList>
    </citation>
    <scope>NUCLEOTIDE SEQUENCE [LARGE SCALE GENOMIC DNA]</scope>
    <source>
        <strain evidence="15">cv. G240</strain>
        <tissue evidence="14">Leaf</tissue>
    </source>
</reference>
<protein>
    <recommendedName>
        <fullName evidence="13">Hexosyltransferase</fullName>
        <ecNumber evidence="13">2.4.1.-</ecNumber>
    </recommendedName>
</protein>
<evidence type="ECO:0000256" key="3">
    <source>
        <dbReference type="ARBA" id="ARBA00004922"/>
    </source>
</evidence>
<gene>
    <name evidence="14" type="ORF">HYC85_023278</name>
</gene>
<comment type="similarity">
    <text evidence="4 13">Belongs to the glycosyltransferase 31 family.</text>
</comment>
<dbReference type="Pfam" id="PF01762">
    <property type="entry name" value="Galactosyl_T"/>
    <property type="match status" value="1"/>
</dbReference>
<evidence type="ECO:0000256" key="4">
    <source>
        <dbReference type="ARBA" id="ARBA00008661"/>
    </source>
</evidence>
<accession>A0A7J7GE44</accession>
<evidence type="ECO:0000256" key="2">
    <source>
        <dbReference type="ARBA" id="ARBA00004323"/>
    </source>
</evidence>
<evidence type="ECO:0000256" key="7">
    <source>
        <dbReference type="ARBA" id="ARBA00022692"/>
    </source>
</evidence>
<keyword evidence="9" id="KW-1133">Transmembrane helix</keyword>
<proteinExistence type="inferred from homology"/>
<dbReference type="Proteomes" id="UP000593564">
    <property type="component" value="Unassembled WGS sequence"/>
</dbReference>